<protein>
    <recommendedName>
        <fullName evidence="4">Phosphatase</fullName>
    </recommendedName>
</protein>
<sequence>MFKKASRVVILFGLIMSMSFAMSFSPISASSQNPIFYEQGEDFQI</sequence>
<accession>A0ABR8UD86</accession>
<evidence type="ECO:0008006" key="4">
    <source>
        <dbReference type="Google" id="ProtNLM"/>
    </source>
</evidence>
<name>A0ABR8UD86_9BACL</name>
<evidence type="ECO:0000256" key="1">
    <source>
        <dbReference type="SAM" id="SignalP"/>
    </source>
</evidence>
<keyword evidence="1" id="KW-0732">Signal</keyword>
<feature type="signal peptide" evidence="1">
    <location>
        <begin position="1"/>
        <end position="21"/>
    </location>
</feature>
<dbReference type="EMBL" id="JACSQN010000019">
    <property type="protein sequence ID" value="MBD7986003.1"/>
    <property type="molecule type" value="Genomic_DNA"/>
</dbReference>
<evidence type="ECO:0000313" key="3">
    <source>
        <dbReference type="Proteomes" id="UP000626786"/>
    </source>
</evidence>
<evidence type="ECO:0000313" key="2">
    <source>
        <dbReference type="EMBL" id="MBD7986003.1"/>
    </source>
</evidence>
<dbReference type="Proteomes" id="UP000626786">
    <property type="component" value="Unassembled WGS sequence"/>
</dbReference>
<organism evidence="2 3">
    <name type="scientific">Sporosarcina quadrami</name>
    <dbReference type="NCBI Taxonomy" id="2762234"/>
    <lineage>
        <taxon>Bacteria</taxon>
        <taxon>Bacillati</taxon>
        <taxon>Bacillota</taxon>
        <taxon>Bacilli</taxon>
        <taxon>Bacillales</taxon>
        <taxon>Caryophanaceae</taxon>
        <taxon>Sporosarcina</taxon>
    </lineage>
</organism>
<proteinExistence type="predicted"/>
<reference evidence="2 3" key="1">
    <citation type="submission" date="2020-08" db="EMBL/GenBank/DDBJ databases">
        <title>A Genomic Blueprint of the Chicken Gut Microbiome.</title>
        <authorList>
            <person name="Gilroy R."/>
            <person name="Ravi A."/>
            <person name="Getino M."/>
            <person name="Pursley I."/>
            <person name="Horton D.L."/>
            <person name="Alikhan N.-F."/>
            <person name="Baker D."/>
            <person name="Gharbi K."/>
            <person name="Hall N."/>
            <person name="Watson M."/>
            <person name="Adriaenssens E.M."/>
            <person name="Foster-Nyarko E."/>
            <person name="Jarju S."/>
            <person name="Secka A."/>
            <person name="Antonio M."/>
            <person name="Oren A."/>
            <person name="Chaudhuri R."/>
            <person name="La Ragione R.M."/>
            <person name="Hildebrand F."/>
            <person name="Pallen M.J."/>
        </authorList>
    </citation>
    <scope>NUCLEOTIDE SEQUENCE [LARGE SCALE GENOMIC DNA]</scope>
    <source>
        <strain evidence="2 3">Sa2YVA2</strain>
    </source>
</reference>
<dbReference type="RefSeq" id="WP_191695829.1">
    <property type="nucleotide sequence ID" value="NZ_JACSQN010000019.1"/>
</dbReference>
<comment type="caution">
    <text evidence="2">The sequence shown here is derived from an EMBL/GenBank/DDBJ whole genome shotgun (WGS) entry which is preliminary data.</text>
</comment>
<gene>
    <name evidence="2" type="ORF">H9649_15635</name>
</gene>
<feature type="chain" id="PRO_5045203776" description="Phosphatase" evidence="1">
    <location>
        <begin position="22"/>
        <end position="45"/>
    </location>
</feature>
<keyword evidence="3" id="KW-1185">Reference proteome</keyword>